<comment type="catalytic activity">
    <reaction evidence="4">
        <text>UMP + diphosphate = 5-phospho-alpha-D-ribose 1-diphosphate + uracil</text>
        <dbReference type="Rhea" id="RHEA:13017"/>
        <dbReference type="ChEBI" id="CHEBI:17568"/>
        <dbReference type="ChEBI" id="CHEBI:33019"/>
        <dbReference type="ChEBI" id="CHEBI:57865"/>
        <dbReference type="ChEBI" id="CHEBI:58017"/>
        <dbReference type="EC" id="2.4.2.9"/>
    </reaction>
</comment>
<organism evidence="6 7">
    <name type="scientific">Cellulomonas denverensis</name>
    <dbReference type="NCBI Taxonomy" id="264297"/>
    <lineage>
        <taxon>Bacteria</taxon>
        <taxon>Bacillati</taxon>
        <taxon>Actinomycetota</taxon>
        <taxon>Actinomycetes</taxon>
        <taxon>Micrococcales</taxon>
        <taxon>Cellulomonadaceae</taxon>
        <taxon>Cellulomonas</taxon>
    </lineage>
</organism>
<evidence type="ECO:0000256" key="1">
    <source>
        <dbReference type="ARBA" id="ARBA00005565"/>
    </source>
</evidence>
<dbReference type="InterPro" id="IPR023050">
    <property type="entry name" value="PyrR"/>
</dbReference>
<protein>
    <recommendedName>
        <fullName evidence="4">Bifunctional protein PyrR</fullName>
    </recommendedName>
    <domain>
        <recommendedName>
            <fullName evidence="4">Pyrimidine operon regulatory protein</fullName>
        </recommendedName>
    </domain>
    <domain>
        <recommendedName>
            <fullName evidence="4">Uracil phosphoribosyltransferase</fullName>
            <shortName evidence="4">UPRTase</shortName>
            <ecNumber evidence="4">2.4.2.9</ecNumber>
        </recommendedName>
    </domain>
</protein>
<dbReference type="Proteomes" id="UP000581206">
    <property type="component" value="Unassembled WGS sequence"/>
</dbReference>
<reference evidence="6 7" key="1">
    <citation type="submission" date="2020-04" db="EMBL/GenBank/DDBJ databases">
        <title>MicrobeNet Type strains.</title>
        <authorList>
            <person name="Nicholson A.C."/>
        </authorList>
    </citation>
    <scope>NUCLEOTIDE SEQUENCE [LARGE SCALE GENOMIC DNA]</scope>
    <source>
        <strain evidence="6 7">ATCC BAA-788</strain>
    </source>
</reference>
<comment type="function">
    <text evidence="4">Also displays a weak uracil phosphoribosyltransferase activity which is not physiologically significant.</text>
</comment>
<dbReference type="AlphaFoldDB" id="A0A7X6KT86"/>
<dbReference type="InterPro" id="IPR050137">
    <property type="entry name" value="PyrR_bifunctional"/>
</dbReference>
<dbReference type="Gene3D" id="3.40.50.2020">
    <property type="match status" value="1"/>
</dbReference>
<dbReference type="SUPFAM" id="SSF53271">
    <property type="entry name" value="PRTase-like"/>
    <property type="match status" value="1"/>
</dbReference>
<keyword evidence="7" id="KW-1185">Reference proteome</keyword>
<dbReference type="InterPro" id="IPR000836">
    <property type="entry name" value="PRTase_dom"/>
</dbReference>
<evidence type="ECO:0000259" key="5">
    <source>
        <dbReference type="Pfam" id="PF00156"/>
    </source>
</evidence>
<sequence length="192" mass="20047">MSSGTSVPGGGGGSTVVLGEQDVARALTRIAHEILERNKGGADVVVLGIPTRGVPLANRLAERLAAVEPGVEADRIVGALDVTMYRDDLAQHPTRAIGQTVEPAAGVDGKVVVLVDDVLFSGRTIRAALDAINDLGRPRAVQLAVLVDRGHRELPIRADYVGKNLPTSTSERVRVRVAETDGSDAVVIEGGH</sequence>
<feature type="short sequence motif" description="PRPP-binding" evidence="4">
    <location>
        <begin position="112"/>
        <end position="124"/>
    </location>
</feature>
<evidence type="ECO:0000256" key="3">
    <source>
        <dbReference type="ARBA" id="ARBA00023163"/>
    </source>
</evidence>
<keyword evidence="2 4" id="KW-0805">Transcription regulation</keyword>
<dbReference type="NCBIfam" id="NF003549">
    <property type="entry name" value="PRK05205.1-5"/>
    <property type="match status" value="1"/>
</dbReference>
<gene>
    <name evidence="4 6" type="primary">pyrR</name>
    <name evidence="6" type="ORF">HGA03_04310</name>
</gene>
<dbReference type="HAMAP" id="MF_01219">
    <property type="entry name" value="PyrR"/>
    <property type="match status" value="1"/>
</dbReference>
<dbReference type="PANTHER" id="PTHR11608">
    <property type="entry name" value="BIFUNCTIONAL PROTEIN PYRR"/>
    <property type="match status" value="1"/>
</dbReference>
<comment type="similarity">
    <text evidence="1 4">Belongs to the purine/pyrimidine phosphoribosyltransferase family. PyrR subfamily.</text>
</comment>
<proteinExistence type="inferred from homology"/>
<dbReference type="EC" id="2.4.2.9" evidence="4"/>
<dbReference type="EMBL" id="JAAXOX010000002">
    <property type="protein sequence ID" value="NKY21882.1"/>
    <property type="molecule type" value="Genomic_DNA"/>
</dbReference>
<evidence type="ECO:0000256" key="2">
    <source>
        <dbReference type="ARBA" id="ARBA00023015"/>
    </source>
</evidence>
<dbReference type="GO" id="GO:0004845">
    <property type="term" value="F:uracil phosphoribosyltransferase activity"/>
    <property type="evidence" value="ECO:0007669"/>
    <property type="project" value="UniProtKB-UniRule"/>
</dbReference>
<evidence type="ECO:0000313" key="6">
    <source>
        <dbReference type="EMBL" id="NKY21882.1"/>
    </source>
</evidence>
<evidence type="ECO:0000313" key="7">
    <source>
        <dbReference type="Proteomes" id="UP000581206"/>
    </source>
</evidence>
<dbReference type="NCBIfam" id="NF003547">
    <property type="entry name" value="PRK05205.1-3"/>
    <property type="match status" value="1"/>
</dbReference>
<dbReference type="Pfam" id="PF00156">
    <property type="entry name" value="Pribosyltran"/>
    <property type="match status" value="1"/>
</dbReference>
<keyword evidence="3 4" id="KW-0804">Transcription</keyword>
<keyword evidence="4 6" id="KW-0808">Transferase</keyword>
<evidence type="ECO:0000256" key="4">
    <source>
        <dbReference type="HAMAP-Rule" id="MF_01219"/>
    </source>
</evidence>
<comment type="caution">
    <text evidence="6">The sequence shown here is derived from an EMBL/GenBank/DDBJ whole genome shotgun (WGS) entry which is preliminary data.</text>
</comment>
<dbReference type="RefSeq" id="WP_168629013.1">
    <property type="nucleotide sequence ID" value="NZ_BONL01000002.1"/>
</dbReference>
<feature type="domain" description="Phosphoribosyltransferase" evidence="5">
    <location>
        <begin position="21"/>
        <end position="165"/>
    </location>
</feature>
<dbReference type="InterPro" id="IPR029057">
    <property type="entry name" value="PRTase-like"/>
</dbReference>
<name>A0A7X6KT86_9CELL</name>
<dbReference type="FunFam" id="3.40.50.2020:FF:000020">
    <property type="entry name" value="Bifunctional protein PyrR"/>
    <property type="match status" value="1"/>
</dbReference>
<comment type="function">
    <text evidence="4">Regulates the transcription of the pyrimidine nucleotide (pyr) operon in response to exogenous pyrimidines.</text>
</comment>
<dbReference type="PANTHER" id="PTHR11608:SF0">
    <property type="entry name" value="BIFUNCTIONAL PROTEIN PYRR"/>
    <property type="match status" value="1"/>
</dbReference>
<keyword evidence="4 6" id="KW-0328">Glycosyltransferase</keyword>
<dbReference type="GO" id="GO:0006355">
    <property type="term" value="P:regulation of DNA-templated transcription"/>
    <property type="evidence" value="ECO:0007669"/>
    <property type="project" value="UniProtKB-UniRule"/>
</dbReference>
<accession>A0A7X6KT86</accession>